<evidence type="ECO:0000313" key="1">
    <source>
        <dbReference type="EMBL" id="WFR96810.1"/>
    </source>
</evidence>
<gene>
    <name evidence="1" type="ORF">PR017_06750</name>
</gene>
<dbReference type="AlphaFoldDB" id="A0AAF1KLB2"/>
<dbReference type="EMBL" id="CP117255">
    <property type="protein sequence ID" value="WFR96810.1"/>
    <property type="molecule type" value="Genomic_DNA"/>
</dbReference>
<dbReference type="Proteomes" id="UP000249499">
    <property type="component" value="Chromosome"/>
</dbReference>
<evidence type="ECO:0000313" key="2">
    <source>
        <dbReference type="Proteomes" id="UP000249499"/>
    </source>
</evidence>
<sequence length="88" mass="10315">MKNVDDLISSARTVHDRYAASRMERETVREWVLGLSEYREPYATVLREALEWFKSLNPTGDMETLKANDLDRLRAIFEVADKSAPRRR</sequence>
<proteinExistence type="predicted"/>
<keyword evidence="2" id="KW-1185">Reference proteome</keyword>
<dbReference type="RefSeq" id="WP_111215689.1">
    <property type="nucleotide sequence ID" value="NZ_CP117255.1"/>
</dbReference>
<protein>
    <submittedName>
        <fullName evidence="1">Uncharacterized protein</fullName>
    </submittedName>
</protein>
<reference evidence="1 2" key="1">
    <citation type="journal article" date="2018" name="Sci. Rep.">
        <title>Rhizobium tumorigenes sp. nov., a novel plant tumorigenic bacterium isolated from cane gall tumors on thornless blackberry.</title>
        <authorList>
            <person name="Kuzmanovi N."/>
            <person name="Smalla K."/>
            <person name="Gronow S."/>
            <person name="PuBawska J."/>
        </authorList>
    </citation>
    <scope>NUCLEOTIDE SEQUENCE [LARGE SCALE GENOMIC DNA]</scope>
    <source>
        <strain evidence="1 2">1078</strain>
    </source>
</reference>
<accession>A0AAF1KLB2</accession>
<reference evidence="2" key="2">
    <citation type="journal article" date="2023" name="MicrobiologyOpen">
        <title>Genomics of the tumorigenes clade of the family Rhizobiaceae and description of Rhizobium rhododendri sp. nov.</title>
        <authorList>
            <person name="Kuzmanovic N."/>
            <person name="diCenzo G.C."/>
            <person name="Bunk B."/>
            <person name="Sproeer C."/>
            <person name="Fruehling A."/>
            <person name="Neumann-Schaal M."/>
            <person name="Overmann J."/>
            <person name="Smalla K."/>
        </authorList>
    </citation>
    <scope>NUCLEOTIDE SEQUENCE [LARGE SCALE GENOMIC DNA]</scope>
    <source>
        <strain evidence="2">1078</strain>
    </source>
</reference>
<organism evidence="1 2">
    <name type="scientific">Rhizobium tumorigenes</name>
    <dbReference type="NCBI Taxonomy" id="2041385"/>
    <lineage>
        <taxon>Bacteria</taxon>
        <taxon>Pseudomonadati</taxon>
        <taxon>Pseudomonadota</taxon>
        <taxon>Alphaproteobacteria</taxon>
        <taxon>Hyphomicrobiales</taxon>
        <taxon>Rhizobiaceae</taxon>
        <taxon>Rhizobium/Agrobacterium group</taxon>
        <taxon>Rhizobium</taxon>
    </lineage>
</organism>
<dbReference type="KEGG" id="rtu:PR017_06750"/>
<name>A0AAF1KLB2_9HYPH</name>